<dbReference type="EMBL" id="GGEC01063636">
    <property type="protein sequence ID" value="MBX44120.1"/>
    <property type="molecule type" value="Transcribed_RNA"/>
</dbReference>
<name>A0A2P2NNZ9_RHIMU</name>
<evidence type="ECO:0000313" key="1">
    <source>
        <dbReference type="EMBL" id="MBX44120.1"/>
    </source>
</evidence>
<organism evidence="1">
    <name type="scientific">Rhizophora mucronata</name>
    <name type="common">Asiatic mangrove</name>
    <dbReference type="NCBI Taxonomy" id="61149"/>
    <lineage>
        <taxon>Eukaryota</taxon>
        <taxon>Viridiplantae</taxon>
        <taxon>Streptophyta</taxon>
        <taxon>Embryophyta</taxon>
        <taxon>Tracheophyta</taxon>
        <taxon>Spermatophyta</taxon>
        <taxon>Magnoliopsida</taxon>
        <taxon>eudicotyledons</taxon>
        <taxon>Gunneridae</taxon>
        <taxon>Pentapetalae</taxon>
        <taxon>rosids</taxon>
        <taxon>fabids</taxon>
        <taxon>Malpighiales</taxon>
        <taxon>Rhizophoraceae</taxon>
        <taxon>Rhizophora</taxon>
    </lineage>
</organism>
<protein>
    <submittedName>
        <fullName evidence="1">Uncharacterized protein</fullName>
    </submittedName>
</protein>
<proteinExistence type="predicted"/>
<sequence length="14" mass="1613">MVAESFAEFHCNMP</sequence>
<accession>A0A2P2NNZ9</accession>
<reference evidence="1" key="1">
    <citation type="submission" date="2018-02" db="EMBL/GenBank/DDBJ databases">
        <title>Rhizophora mucronata_Transcriptome.</title>
        <authorList>
            <person name="Meera S.P."/>
            <person name="Sreeshan A."/>
            <person name="Augustine A."/>
        </authorList>
    </citation>
    <scope>NUCLEOTIDE SEQUENCE</scope>
    <source>
        <tissue evidence="1">Leaf</tissue>
    </source>
</reference>